<dbReference type="Proteomes" id="UP000821845">
    <property type="component" value="Chromosome 5"/>
</dbReference>
<dbReference type="EMBL" id="CM023485">
    <property type="protein sequence ID" value="KAH6930922.1"/>
    <property type="molecule type" value="Genomic_DNA"/>
</dbReference>
<sequence>MPRVPLHKREEVVQLSLKGYTQRNIANLTDCNVSTVNRIVQAYRDEGRIKDAPHKRRPRVTSMDQDLQAVAVVSEKPFLSAKDVRRTLDLANVSGSTIRRRLREAALRSRIAAQKPLLTCANKTARLKFAVDHRSWRVEDWKYVIFSDESTFSSRWDQQKRVWRMENTRFCPQNIKEVAASGRTSLNVWAAISRDGLSPLVRISGKFTSAAYCTLLEHEMIPYVLNGPHPDGCYLFQQDLSPVHTAKEVARILDERGVMRLEWCAKGADMNIIEHVWARMKANLSRLSLDLVTADELWEAMQEEWKRIQEDTSFIEALYRSLPERMEAVIQAGGAMTCY</sequence>
<evidence type="ECO:0000313" key="1">
    <source>
        <dbReference type="EMBL" id="KAH6930922.1"/>
    </source>
</evidence>
<reference evidence="1" key="1">
    <citation type="submission" date="2020-05" db="EMBL/GenBank/DDBJ databases">
        <title>Large-scale comparative analyses of tick genomes elucidate their genetic diversity and vector capacities.</title>
        <authorList>
            <person name="Jia N."/>
            <person name="Wang J."/>
            <person name="Shi W."/>
            <person name="Du L."/>
            <person name="Sun Y."/>
            <person name="Zhan W."/>
            <person name="Jiang J."/>
            <person name="Wang Q."/>
            <person name="Zhang B."/>
            <person name="Ji P."/>
            <person name="Sakyi L.B."/>
            <person name="Cui X."/>
            <person name="Yuan T."/>
            <person name="Jiang B."/>
            <person name="Yang W."/>
            <person name="Lam T.T.-Y."/>
            <person name="Chang Q."/>
            <person name="Ding S."/>
            <person name="Wang X."/>
            <person name="Zhu J."/>
            <person name="Ruan X."/>
            <person name="Zhao L."/>
            <person name="Wei J."/>
            <person name="Que T."/>
            <person name="Du C."/>
            <person name="Cheng J."/>
            <person name="Dai P."/>
            <person name="Han X."/>
            <person name="Huang E."/>
            <person name="Gao Y."/>
            <person name="Liu J."/>
            <person name="Shao H."/>
            <person name="Ye R."/>
            <person name="Li L."/>
            <person name="Wei W."/>
            <person name="Wang X."/>
            <person name="Wang C."/>
            <person name="Yang T."/>
            <person name="Huo Q."/>
            <person name="Li W."/>
            <person name="Guo W."/>
            <person name="Chen H."/>
            <person name="Zhou L."/>
            <person name="Ni X."/>
            <person name="Tian J."/>
            <person name="Zhou Y."/>
            <person name="Sheng Y."/>
            <person name="Liu T."/>
            <person name="Pan Y."/>
            <person name="Xia L."/>
            <person name="Li J."/>
            <person name="Zhao F."/>
            <person name="Cao W."/>
        </authorList>
    </citation>
    <scope>NUCLEOTIDE SEQUENCE</scope>
    <source>
        <strain evidence="1">Hyas-2018</strain>
    </source>
</reference>
<protein>
    <submittedName>
        <fullName evidence="1">Uncharacterized protein</fullName>
    </submittedName>
</protein>
<organism evidence="1 2">
    <name type="scientific">Hyalomma asiaticum</name>
    <name type="common">Tick</name>
    <dbReference type="NCBI Taxonomy" id="266040"/>
    <lineage>
        <taxon>Eukaryota</taxon>
        <taxon>Metazoa</taxon>
        <taxon>Ecdysozoa</taxon>
        <taxon>Arthropoda</taxon>
        <taxon>Chelicerata</taxon>
        <taxon>Arachnida</taxon>
        <taxon>Acari</taxon>
        <taxon>Parasitiformes</taxon>
        <taxon>Ixodida</taxon>
        <taxon>Ixodoidea</taxon>
        <taxon>Ixodidae</taxon>
        <taxon>Hyalomminae</taxon>
        <taxon>Hyalomma</taxon>
    </lineage>
</organism>
<keyword evidence="2" id="KW-1185">Reference proteome</keyword>
<accession>A0ACB7SCQ3</accession>
<proteinExistence type="predicted"/>
<name>A0ACB7SCQ3_HYAAI</name>
<comment type="caution">
    <text evidence="1">The sequence shown here is derived from an EMBL/GenBank/DDBJ whole genome shotgun (WGS) entry which is preliminary data.</text>
</comment>
<gene>
    <name evidence="1" type="ORF">HPB50_021023</name>
</gene>
<evidence type="ECO:0000313" key="2">
    <source>
        <dbReference type="Proteomes" id="UP000821845"/>
    </source>
</evidence>